<feature type="domain" description="Periplasmic binding protein" evidence="6">
    <location>
        <begin position="88"/>
        <end position="349"/>
    </location>
</feature>
<protein>
    <submittedName>
        <fullName evidence="7">Substrate-binding domain-containing protein</fullName>
    </submittedName>
</protein>
<feature type="region of interest" description="Disordered" evidence="4">
    <location>
        <begin position="34"/>
        <end position="75"/>
    </location>
</feature>
<evidence type="ECO:0000256" key="1">
    <source>
        <dbReference type="ARBA" id="ARBA00004196"/>
    </source>
</evidence>
<dbReference type="Pfam" id="PF13407">
    <property type="entry name" value="Peripla_BP_4"/>
    <property type="match status" value="1"/>
</dbReference>
<organism evidence="7 8">
    <name type="scientific">Qiania dongpingensis</name>
    <dbReference type="NCBI Taxonomy" id="2763669"/>
    <lineage>
        <taxon>Bacteria</taxon>
        <taxon>Bacillati</taxon>
        <taxon>Bacillota</taxon>
        <taxon>Clostridia</taxon>
        <taxon>Lachnospirales</taxon>
        <taxon>Lachnospiraceae</taxon>
        <taxon>Qiania</taxon>
    </lineage>
</organism>
<reference evidence="7 8" key="1">
    <citation type="submission" date="2020-08" db="EMBL/GenBank/DDBJ databases">
        <authorList>
            <person name="Liu C."/>
            <person name="Sun Q."/>
        </authorList>
    </citation>
    <scope>NUCLEOTIDE SEQUENCE [LARGE SCALE GENOMIC DNA]</scope>
    <source>
        <strain evidence="7 8">NSJ-38</strain>
    </source>
</reference>
<evidence type="ECO:0000256" key="2">
    <source>
        <dbReference type="ARBA" id="ARBA00007639"/>
    </source>
</evidence>
<evidence type="ECO:0000256" key="5">
    <source>
        <dbReference type="SAM" id="SignalP"/>
    </source>
</evidence>
<dbReference type="InterPro" id="IPR025997">
    <property type="entry name" value="SBP_2_dom"/>
</dbReference>
<dbReference type="SUPFAM" id="SSF53822">
    <property type="entry name" value="Periplasmic binding protein-like I"/>
    <property type="match status" value="1"/>
</dbReference>
<evidence type="ECO:0000313" key="8">
    <source>
        <dbReference type="Proteomes" id="UP000515823"/>
    </source>
</evidence>
<keyword evidence="8" id="KW-1185">Reference proteome</keyword>
<dbReference type="Gene3D" id="3.40.50.2300">
    <property type="match status" value="2"/>
</dbReference>
<dbReference type="PANTHER" id="PTHR46847">
    <property type="entry name" value="D-ALLOSE-BINDING PERIPLASMIC PROTEIN-RELATED"/>
    <property type="match status" value="1"/>
</dbReference>
<proteinExistence type="inferred from homology"/>
<dbReference type="AlphaFoldDB" id="A0A7G9G7P1"/>
<sequence length="373" mass="39416">MFRRTKKEEKEMKKVLAVLLASMMVLSLAACGDKKTEETTKAAEKTTAAKEETTKAAEEKTTAAKEETTKAAEGKAVADVNGDGKIIVGYISKNLTDPFHGPINEYAKTTFDGLVADGTIDEWTGILDGNTDAPTQINCAQDCIAKKCDFVIILPAEAEASDPAVVQMSEAGINVVVVNSKTTSTDDLALAYCGSDDVYAGTLLGQWVLDNCPEGGKYIHCNGILGNSAQIQRTEGMHKVLDPHPEFEMVADEDTQWKGDLAANAATNAIAKYGDELVAVICDNDDMSSAAQSACNAAGRSDIICVGVDGNQTPLEMIKAGELGATVLQDGVGQMTAAVKVITDMVAGTAPASKEVMVDFVLVTKDNVDEFLK</sequence>
<gene>
    <name evidence="7" type="ORF">H9Q78_06865</name>
</gene>
<accession>A0A7G9G7P1</accession>
<evidence type="ECO:0000256" key="3">
    <source>
        <dbReference type="ARBA" id="ARBA00022729"/>
    </source>
</evidence>
<comment type="subcellular location">
    <subcellularLocation>
        <location evidence="1">Cell envelope</location>
    </subcellularLocation>
</comment>
<evidence type="ECO:0000313" key="7">
    <source>
        <dbReference type="EMBL" id="QNM06823.1"/>
    </source>
</evidence>
<dbReference type="Proteomes" id="UP000515823">
    <property type="component" value="Chromosome"/>
</dbReference>
<dbReference type="InterPro" id="IPR028082">
    <property type="entry name" value="Peripla_BP_I"/>
</dbReference>
<feature type="chain" id="PRO_5028945279" evidence="5">
    <location>
        <begin position="30"/>
        <end position="373"/>
    </location>
</feature>
<feature type="compositionally biased region" description="Basic and acidic residues" evidence="4">
    <location>
        <begin position="34"/>
        <end position="73"/>
    </location>
</feature>
<evidence type="ECO:0000259" key="6">
    <source>
        <dbReference type="Pfam" id="PF13407"/>
    </source>
</evidence>
<keyword evidence="3 5" id="KW-0732">Signal</keyword>
<evidence type="ECO:0000256" key="4">
    <source>
        <dbReference type="SAM" id="MobiDB-lite"/>
    </source>
</evidence>
<dbReference type="KEGG" id="qdo:H9Q78_06865"/>
<dbReference type="EMBL" id="CP060634">
    <property type="protein sequence ID" value="QNM06823.1"/>
    <property type="molecule type" value="Genomic_DNA"/>
</dbReference>
<dbReference type="PANTHER" id="PTHR46847:SF1">
    <property type="entry name" value="D-ALLOSE-BINDING PERIPLASMIC PROTEIN-RELATED"/>
    <property type="match status" value="1"/>
</dbReference>
<dbReference type="RefSeq" id="WP_249304550.1">
    <property type="nucleotide sequence ID" value="NZ_CP060634.1"/>
</dbReference>
<feature type="signal peptide" evidence="5">
    <location>
        <begin position="1"/>
        <end position="29"/>
    </location>
</feature>
<dbReference type="GO" id="GO:0030313">
    <property type="term" value="C:cell envelope"/>
    <property type="evidence" value="ECO:0007669"/>
    <property type="project" value="UniProtKB-SubCell"/>
</dbReference>
<dbReference type="GO" id="GO:0030246">
    <property type="term" value="F:carbohydrate binding"/>
    <property type="evidence" value="ECO:0007669"/>
    <property type="project" value="UniProtKB-ARBA"/>
</dbReference>
<name>A0A7G9G7P1_9FIRM</name>
<dbReference type="PROSITE" id="PS51257">
    <property type="entry name" value="PROKAR_LIPOPROTEIN"/>
    <property type="match status" value="1"/>
</dbReference>
<comment type="similarity">
    <text evidence="2">Belongs to the bacterial solute-binding protein 2 family.</text>
</comment>